<organism evidence="8 9">
    <name type="scientific">Nonomuraea antimicrobica</name>
    <dbReference type="NCBI Taxonomy" id="561173"/>
    <lineage>
        <taxon>Bacteria</taxon>
        <taxon>Bacillati</taxon>
        <taxon>Actinomycetota</taxon>
        <taxon>Actinomycetes</taxon>
        <taxon>Streptosporangiales</taxon>
        <taxon>Streptosporangiaceae</taxon>
        <taxon>Nonomuraea</taxon>
    </lineage>
</organism>
<evidence type="ECO:0000313" key="8">
    <source>
        <dbReference type="EMBL" id="GAA3709212.1"/>
    </source>
</evidence>
<comment type="subcellular location">
    <subcellularLocation>
        <location evidence="2">Cell membrane</location>
        <topology evidence="2">Single-pass type II membrane protein</topology>
    </subcellularLocation>
</comment>
<dbReference type="PRINTS" id="PR00727">
    <property type="entry name" value="LEADERPTASE"/>
</dbReference>
<protein>
    <recommendedName>
        <fullName evidence="4">signal peptidase I</fullName>
        <ecNumber evidence="4">3.4.21.89</ecNumber>
    </recommendedName>
</protein>
<comment type="caution">
    <text evidence="8">The sequence shown here is derived from an EMBL/GenBank/DDBJ whole genome shotgun (WGS) entry which is preliminary data.</text>
</comment>
<keyword evidence="5" id="KW-0645">Protease</keyword>
<dbReference type="SUPFAM" id="SSF51306">
    <property type="entry name" value="LexA/Signal peptidase"/>
    <property type="match status" value="1"/>
</dbReference>
<dbReference type="CDD" id="cd06530">
    <property type="entry name" value="S26_SPase_I"/>
    <property type="match status" value="1"/>
</dbReference>
<comment type="catalytic activity">
    <reaction evidence="1">
        <text>Cleavage of hydrophobic, N-terminal signal or leader sequences from secreted and periplasmic proteins.</text>
        <dbReference type="EC" id="3.4.21.89"/>
    </reaction>
</comment>
<dbReference type="PROSITE" id="PS00761">
    <property type="entry name" value="SPASE_I_3"/>
    <property type="match status" value="1"/>
</dbReference>
<evidence type="ECO:0000259" key="7">
    <source>
        <dbReference type="Pfam" id="PF10502"/>
    </source>
</evidence>
<evidence type="ECO:0000256" key="2">
    <source>
        <dbReference type="ARBA" id="ARBA00004401"/>
    </source>
</evidence>
<feature type="domain" description="Peptidase S26" evidence="7">
    <location>
        <begin position="9"/>
        <end position="93"/>
    </location>
</feature>
<dbReference type="RefSeq" id="WP_344893139.1">
    <property type="nucleotide sequence ID" value="NZ_BAAAZP010000203.1"/>
</dbReference>
<dbReference type="Proteomes" id="UP001500902">
    <property type="component" value="Unassembled WGS sequence"/>
</dbReference>
<evidence type="ECO:0000256" key="4">
    <source>
        <dbReference type="ARBA" id="ARBA00013208"/>
    </source>
</evidence>
<dbReference type="InterPro" id="IPR019533">
    <property type="entry name" value="Peptidase_S26"/>
</dbReference>
<accession>A0ABP7DU31</accession>
<keyword evidence="6" id="KW-0378">Hydrolase</keyword>
<dbReference type="Pfam" id="PF10502">
    <property type="entry name" value="Peptidase_S26"/>
    <property type="match status" value="2"/>
</dbReference>
<evidence type="ECO:0000256" key="5">
    <source>
        <dbReference type="ARBA" id="ARBA00022670"/>
    </source>
</evidence>
<proteinExistence type="inferred from homology"/>
<feature type="domain" description="Peptidase S26" evidence="7">
    <location>
        <begin position="108"/>
        <end position="142"/>
    </location>
</feature>
<dbReference type="EMBL" id="BAAAZP010000203">
    <property type="protein sequence ID" value="GAA3709212.1"/>
    <property type="molecule type" value="Genomic_DNA"/>
</dbReference>
<evidence type="ECO:0000313" key="9">
    <source>
        <dbReference type="Proteomes" id="UP001500902"/>
    </source>
</evidence>
<dbReference type="PANTHER" id="PTHR43390:SF1">
    <property type="entry name" value="CHLOROPLAST PROCESSING PEPTIDASE"/>
    <property type="match status" value="1"/>
</dbReference>
<reference evidence="9" key="1">
    <citation type="journal article" date="2019" name="Int. J. Syst. Evol. Microbiol.">
        <title>The Global Catalogue of Microorganisms (GCM) 10K type strain sequencing project: providing services to taxonomists for standard genome sequencing and annotation.</title>
        <authorList>
            <consortium name="The Broad Institute Genomics Platform"/>
            <consortium name="The Broad Institute Genome Sequencing Center for Infectious Disease"/>
            <person name="Wu L."/>
            <person name="Ma J."/>
        </authorList>
    </citation>
    <scope>NUCLEOTIDE SEQUENCE [LARGE SCALE GENOMIC DNA]</scope>
    <source>
        <strain evidence="9">JCM 16904</strain>
    </source>
</reference>
<sequence>MTLVLPAVVVLLAAGLLVLSVRRGFLVTVVDGTSMEPALRSGDRVLVRRTKRIRVGQIVVVEFPDLPSGSAPATTRGRQLLVKRVVAVQGDRLPTEWEYPDVDGIAGTVVPPGSVVVLGDNRATSWDSRHYGFVRPERLVGVMLRHLPGSGGVTEVEDARQARSGDAEPT</sequence>
<comment type="similarity">
    <text evidence="3">Belongs to the peptidase S26 family.</text>
</comment>
<gene>
    <name evidence="8" type="ORF">GCM10022224_088420</name>
</gene>
<dbReference type="InterPro" id="IPR036286">
    <property type="entry name" value="LexA/Signal_pep-like_sf"/>
</dbReference>
<dbReference type="Gene3D" id="2.10.109.10">
    <property type="entry name" value="Umud Fragment, subunit A"/>
    <property type="match status" value="1"/>
</dbReference>
<evidence type="ECO:0000256" key="3">
    <source>
        <dbReference type="ARBA" id="ARBA00009370"/>
    </source>
</evidence>
<dbReference type="InterPro" id="IPR019756">
    <property type="entry name" value="Pept_S26A_signal_pept_1_Ser-AS"/>
</dbReference>
<name>A0ABP7DU31_9ACTN</name>
<dbReference type="InterPro" id="IPR000223">
    <property type="entry name" value="Pept_S26A_signal_pept_1"/>
</dbReference>
<evidence type="ECO:0000256" key="6">
    <source>
        <dbReference type="ARBA" id="ARBA00022801"/>
    </source>
</evidence>
<keyword evidence="9" id="KW-1185">Reference proteome</keyword>
<evidence type="ECO:0000256" key="1">
    <source>
        <dbReference type="ARBA" id="ARBA00000677"/>
    </source>
</evidence>
<dbReference type="PROSITE" id="PS00501">
    <property type="entry name" value="SPASE_I_1"/>
    <property type="match status" value="1"/>
</dbReference>
<dbReference type="EC" id="3.4.21.89" evidence="4"/>
<dbReference type="PANTHER" id="PTHR43390">
    <property type="entry name" value="SIGNAL PEPTIDASE I"/>
    <property type="match status" value="1"/>
</dbReference>
<dbReference type="InterPro" id="IPR019758">
    <property type="entry name" value="Pept_S26A_signal_pept_1_CS"/>
</dbReference>